<protein>
    <submittedName>
        <fullName evidence="7">FAD-binding protein</fullName>
    </submittedName>
</protein>
<sequence length="463" mass="50117">MSAAEAVRGRLVRRGDADYEEARIGRVFNARKPDRYPAAILEVADADDVVAGVRLAIEHGWDVSVRSGGHSWAAWSVRDDALLLDLGSLRSIEYDDATGIVAAGPATMGALELTPFLAERGRAFPGGHCATVGIGGYLLQGGQGWNGRAQGWACESVVAVDVVTADGEHVRADAGQNADLYWAARGAGPGFPGIVTRFHLQTYALPEAMWHDTWTFRLDDAEAVIGWLHRVLPTLDRRVEPVMAATRLPDVPLYDGVEHPGGTVLLLHATCMAGSEEEARNLLAGLGDCPVAGRELGRATGPTTVADESIAQTAQNPEGYRYAVDCAWTDAPAEVLAPLLLDIWRELDTEHSFSIWYGWAPARALPDMAFSIEGNVYVATYLIYPDAADDGMYRERVHSRTAAIARAGGVGVYLGDTDFTARQDRFLSPEHYARLEEIRARRDPAGRISGYLTADREGLNIHA</sequence>
<dbReference type="GO" id="GO:0071949">
    <property type="term" value="F:FAD binding"/>
    <property type="evidence" value="ECO:0007669"/>
    <property type="project" value="InterPro"/>
</dbReference>
<evidence type="ECO:0000256" key="3">
    <source>
        <dbReference type="ARBA" id="ARBA00022630"/>
    </source>
</evidence>
<proteinExistence type="inferred from homology"/>
<dbReference type="AlphaFoldDB" id="A0AA96JAP7"/>
<dbReference type="InterPro" id="IPR016167">
    <property type="entry name" value="FAD-bd_PCMH_sub1"/>
</dbReference>
<feature type="domain" description="FAD-binding PCMH-type" evidence="6">
    <location>
        <begin position="33"/>
        <end position="205"/>
    </location>
</feature>
<keyword evidence="5" id="KW-0560">Oxidoreductase</keyword>
<dbReference type="EMBL" id="CP134880">
    <property type="protein sequence ID" value="WNM28542.1"/>
    <property type="molecule type" value="Genomic_DNA"/>
</dbReference>
<dbReference type="InterPro" id="IPR050416">
    <property type="entry name" value="FAD-linked_Oxidoreductase"/>
</dbReference>
<evidence type="ECO:0000313" key="7">
    <source>
        <dbReference type="EMBL" id="WNM28542.1"/>
    </source>
</evidence>
<dbReference type="Pfam" id="PF01565">
    <property type="entry name" value="FAD_binding_4"/>
    <property type="match status" value="1"/>
</dbReference>
<dbReference type="SUPFAM" id="SSF56176">
    <property type="entry name" value="FAD-binding/transporter-associated domain-like"/>
    <property type="match status" value="1"/>
</dbReference>
<dbReference type="InterPro" id="IPR036318">
    <property type="entry name" value="FAD-bd_PCMH-like_sf"/>
</dbReference>
<dbReference type="InterPro" id="IPR006094">
    <property type="entry name" value="Oxid_FAD_bind_N"/>
</dbReference>
<dbReference type="PANTHER" id="PTHR42973:SF39">
    <property type="entry name" value="FAD-BINDING PCMH-TYPE DOMAIN-CONTAINING PROTEIN"/>
    <property type="match status" value="1"/>
</dbReference>
<evidence type="ECO:0000256" key="2">
    <source>
        <dbReference type="ARBA" id="ARBA00005466"/>
    </source>
</evidence>
<dbReference type="GO" id="GO:0016491">
    <property type="term" value="F:oxidoreductase activity"/>
    <property type="evidence" value="ECO:0007669"/>
    <property type="project" value="UniProtKB-KW"/>
</dbReference>
<dbReference type="InterPro" id="IPR016169">
    <property type="entry name" value="FAD-bd_PCMH_sub2"/>
</dbReference>
<gene>
    <name evidence="7" type="ORF">RN607_05925</name>
</gene>
<dbReference type="Proteomes" id="UP001303408">
    <property type="component" value="Chromosome"/>
</dbReference>
<evidence type="ECO:0000256" key="5">
    <source>
        <dbReference type="ARBA" id="ARBA00023002"/>
    </source>
</evidence>
<dbReference type="PROSITE" id="PS00862">
    <property type="entry name" value="OX2_COVAL_FAD"/>
    <property type="match status" value="1"/>
</dbReference>
<dbReference type="InterPro" id="IPR006093">
    <property type="entry name" value="Oxy_OxRdtase_FAD_BS"/>
</dbReference>
<evidence type="ECO:0000256" key="1">
    <source>
        <dbReference type="ARBA" id="ARBA00001974"/>
    </source>
</evidence>
<organism evidence="7">
    <name type="scientific">Demequina capsici</name>
    <dbReference type="NCBI Taxonomy" id="3075620"/>
    <lineage>
        <taxon>Bacteria</taxon>
        <taxon>Bacillati</taxon>
        <taxon>Actinomycetota</taxon>
        <taxon>Actinomycetes</taxon>
        <taxon>Micrococcales</taxon>
        <taxon>Demequinaceae</taxon>
        <taxon>Demequina</taxon>
    </lineage>
</organism>
<dbReference type="PANTHER" id="PTHR42973">
    <property type="entry name" value="BINDING OXIDOREDUCTASE, PUTATIVE (AFU_ORTHOLOGUE AFUA_1G17690)-RELATED"/>
    <property type="match status" value="1"/>
</dbReference>
<dbReference type="InterPro" id="IPR016166">
    <property type="entry name" value="FAD-bd_PCMH"/>
</dbReference>
<dbReference type="RefSeq" id="WP_313545031.1">
    <property type="nucleotide sequence ID" value="NZ_CP134880.1"/>
</dbReference>
<comment type="similarity">
    <text evidence="2">Belongs to the oxygen-dependent FAD-linked oxidoreductase family.</text>
</comment>
<comment type="cofactor">
    <cofactor evidence="1">
        <name>FAD</name>
        <dbReference type="ChEBI" id="CHEBI:57692"/>
    </cofactor>
</comment>
<keyword evidence="3" id="KW-0285">Flavoprotein</keyword>
<dbReference type="PROSITE" id="PS51387">
    <property type="entry name" value="FAD_PCMH"/>
    <property type="match status" value="1"/>
</dbReference>
<reference evidence="7" key="1">
    <citation type="submission" date="2023-09" db="EMBL/GenBank/DDBJ databases">
        <title>Demequina sp. a novel bacteria isolated from Capsicum annuum.</title>
        <authorList>
            <person name="Humaira Z."/>
            <person name="Lee J."/>
            <person name="Cho D."/>
        </authorList>
    </citation>
    <scope>NUCLEOTIDE SEQUENCE</scope>
    <source>
        <strain evidence="7">PMTSA13</strain>
    </source>
</reference>
<evidence type="ECO:0000259" key="6">
    <source>
        <dbReference type="PROSITE" id="PS51387"/>
    </source>
</evidence>
<dbReference type="Gene3D" id="3.30.465.10">
    <property type="match status" value="1"/>
</dbReference>
<accession>A0AA96JAP7</accession>
<dbReference type="KEGG" id="dcp:RN607_05925"/>
<keyword evidence="4" id="KW-0274">FAD</keyword>
<dbReference type="Gene3D" id="3.40.462.20">
    <property type="match status" value="1"/>
</dbReference>
<evidence type="ECO:0000256" key="4">
    <source>
        <dbReference type="ARBA" id="ARBA00022827"/>
    </source>
</evidence>
<dbReference type="Gene3D" id="3.30.43.10">
    <property type="entry name" value="Uridine Diphospho-n-acetylenolpyruvylglucosamine Reductase, domain 2"/>
    <property type="match status" value="1"/>
</dbReference>
<name>A0AA96JAP7_9MICO</name>